<evidence type="ECO:0000313" key="3">
    <source>
        <dbReference type="Proteomes" id="UP001472866"/>
    </source>
</evidence>
<proteinExistence type="predicted"/>
<keyword evidence="3" id="KW-1185">Reference proteome</keyword>
<evidence type="ECO:0000313" key="2">
    <source>
        <dbReference type="EMBL" id="WZN59568.1"/>
    </source>
</evidence>
<name>A0AAX4P0D4_9CHLO</name>
<protein>
    <submittedName>
        <fullName evidence="2">Uncharacterized protein</fullName>
    </submittedName>
</protein>
<sequence length="972" mass="102116">MSIPEDERPAMEPPPMARPAPRQRKRQARKPRYLSKQSNVHNPSKHALDAAGLVSELGGREATFEGSLPVVRSAIRSAEEELGCCVHKPAVHALVFGLLLRSYRAGADGEEDGERLQQAAALHLGFVSEFDLARDLGRELRRALDESAESAAAASSMLAHLSSADSSLVERALGLAGAEVEDAREPDHDVQGGKNAALTRLNLARASERAALLLEDWPLYLRRQASFRRTGAVSLLGYLDAFQVAMAASTGRHLDQGRQIVLEVVGLVIDSALTNAEASAVAVAMASSGRFTHLRRSLRSLVPESTSEAAVVAALNRTTFAREDSFAQTLRRVLAAVAVHPERALTRLLCDGARHEAHAEVVGRLLREAPGLSSLREPNSAAALLIKVLRRVFDEVLDGGIPMEGGGVLKLSGCLAGGAGAPCSAPEVLSTFLCAWEGSTSEPEPAWFRVLGSLVELAVKGGRPIGTEDLHRLCGVVAEFWEARTLSAADADRLASMVETAEALESLYSACGAGLPLQSDMEPLEPHREVLSSLTVRPGGLGLLGALRLLDVACSELGPVEEGAEDSLAVKAFGAIFGAEGGGGAALMRKLLKTDSVAGKSSLEAAARALALDLGGHYADGLVGVAGRIWGLAWRELASWVDGSTLRQVKSCLAEVLSGCLPWCAAPEMARFCRLLYPMALSRKLAGSPVAPQAFLLSLLRVLAAGNADVAASLARSVGGAEELASDVLKVDLIETAAVALRRERDPLRLHRLASLLRLACVEAARSGSQPWRASLLGWHSCRVLGDCCRDLAGGAPRALTNALLEVVHSIADPHFCSTTSQSAQTPGGGFWGPWELAVSSMMRGHLGGTSDFESVRDVALGGRDPSAIEPLPLVARKLVAAGMLAGTPAEEAAEEASRPAEEEAVVEEEEEAVEGNVAPAAAAAETATGLSYPKSLMLEVLDSLVSHSPAARLPLPEGCSLPACLAPTDAP</sequence>
<reference evidence="2 3" key="1">
    <citation type="submission" date="2024-03" db="EMBL/GenBank/DDBJ databases">
        <title>Complete genome sequence of the green alga Chloropicon roscoffensis RCC1871.</title>
        <authorList>
            <person name="Lemieux C."/>
            <person name="Pombert J.-F."/>
            <person name="Otis C."/>
            <person name="Turmel M."/>
        </authorList>
    </citation>
    <scope>NUCLEOTIDE SEQUENCE [LARGE SCALE GENOMIC DNA]</scope>
    <source>
        <strain evidence="2 3">RCC1871</strain>
    </source>
</reference>
<organism evidence="2 3">
    <name type="scientific">Chloropicon roscoffensis</name>
    <dbReference type="NCBI Taxonomy" id="1461544"/>
    <lineage>
        <taxon>Eukaryota</taxon>
        <taxon>Viridiplantae</taxon>
        <taxon>Chlorophyta</taxon>
        <taxon>Chloropicophyceae</taxon>
        <taxon>Chloropicales</taxon>
        <taxon>Chloropicaceae</taxon>
        <taxon>Chloropicon</taxon>
    </lineage>
</organism>
<evidence type="ECO:0000256" key="1">
    <source>
        <dbReference type="SAM" id="MobiDB-lite"/>
    </source>
</evidence>
<dbReference type="EMBL" id="CP151502">
    <property type="protein sequence ID" value="WZN59568.1"/>
    <property type="molecule type" value="Genomic_DNA"/>
</dbReference>
<gene>
    <name evidence="2" type="ORF">HKI87_02g10940</name>
</gene>
<feature type="compositionally biased region" description="Basic residues" evidence="1">
    <location>
        <begin position="21"/>
        <end position="33"/>
    </location>
</feature>
<feature type="compositionally biased region" description="Basic and acidic residues" evidence="1">
    <location>
        <begin position="1"/>
        <end position="10"/>
    </location>
</feature>
<dbReference type="Proteomes" id="UP001472866">
    <property type="component" value="Chromosome 02"/>
</dbReference>
<feature type="region of interest" description="Disordered" evidence="1">
    <location>
        <begin position="1"/>
        <end position="45"/>
    </location>
</feature>
<dbReference type="AlphaFoldDB" id="A0AAX4P0D4"/>
<accession>A0AAX4P0D4</accession>